<evidence type="ECO:0000313" key="13">
    <source>
        <dbReference type="EMBL" id="GGH49767.1"/>
    </source>
</evidence>
<feature type="binding site" evidence="11">
    <location>
        <position position="147"/>
    </location>
    <ligand>
        <name>ATP</name>
        <dbReference type="ChEBI" id="CHEBI:30616"/>
    </ligand>
</feature>
<feature type="binding site" evidence="11">
    <location>
        <position position="72"/>
    </location>
    <ligand>
        <name>substrate</name>
    </ligand>
</feature>
<comment type="pathway">
    <text evidence="3 11">Cofactor biosynthesis; thiamine diphosphate biosynthesis; 4-methyl-5-(2-phosphoethyl)-thiazole from 5-(2-hydroxyethyl)-4-methylthiazole: step 1/1.</text>
</comment>
<dbReference type="Pfam" id="PF02110">
    <property type="entry name" value="HK"/>
    <property type="match status" value="1"/>
</dbReference>
<dbReference type="NCBIfam" id="NF006830">
    <property type="entry name" value="PRK09355.1"/>
    <property type="match status" value="1"/>
</dbReference>
<dbReference type="SUPFAM" id="SSF53613">
    <property type="entry name" value="Ribokinase-like"/>
    <property type="match status" value="1"/>
</dbReference>
<keyword evidence="10 11" id="KW-0784">Thiamine biosynthesis</keyword>
<organism evidence="13 14">
    <name type="scientific">Microbacterium album</name>
    <dbReference type="NCBI Taxonomy" id="2053191"/>
    <lineage>
        <taxon>Bacteria</taxon>
        <taxon>Bacillati</taxon>
        <taxon>Actinomycetota</taxon>
        <taxon>Actinomycetes</taxon>
        <taxon>Micrococcales</taxon>
        <taxon>Microbacteriaceae</taxon>
        <taxon>Microbacterium</taxon>
    </lineage>
</organism>
<dbReference type="AlphaFoldDB" id="A0A917IHE4"/>
<dbReference type="PIRSF" id="PIRSF000513">
    <property type="entry name" value="Thz_kinase"/>
    <property type="match status" value="1"/>
</dbReference>
<comment type="function">
    <text evidence="11">Catalyzes the phosphorylation of the hydroxyl group of 4-methyl-5-beta-hydroxyethylthiazole (THZ).</text>
</comment>
<keyword evidence="14" id="KW-1185">Reference proteome</keyword>
<evidence type="ECO:0000256" key="1">
    <source>
        <dbReference type="ARBA" id="ARBA00001771"/>
    </source>
</evidence>
<evidence type="ECO:0000256" key="3">
    <source>
        <dbReference type="ARBA" id="ARBA00004868"/>
    </source>
</evidence>
<dbReference type="GO" id="GO:0009229">
    <property type="term" value="P:thiamine diphosphate biosynthetic process"/>
    <property type="evidence" value="ECO:0007669"/>
    <property type="project" value="UniProtKB-UniRule"/>
</dbReference>
<feature type="binding site" evidence="11">
    <location>
        <position position="220"/>
    </location>
    <ligand>
        <name>substrate</name>
    </ligand>
</feature>
<dbReference type="InterPro" id="IPR000417">
    <property type="entry name" value="Hyethyz_kinase"/>
</dbReference>
<keyword evidence="4 11" id="KW-0808">Transferase</keyword>
<feature type="binding site" evidence="11">
    <location>
        <position position="193"/>
    </location>
    <ligand>
        <name>ATP</name>
        <dbReference type="ChEBI" id="CHEBI:30616"/>
    </ligand>
</feature>
<dbReference type="Proteomes" id="UP000657592">
    <property type="component" value="Unassembled WGS sequence"/>
</dbReference>
<evidence type="ECO:0000256" key="5">
    <source>
        <dbReference type="ARBA" id="ARBA00022723"/>
    </source>
</evidence>
<evidence type="ECO:0000313" key="14">
    <source>
        <dbReference type="Proteomes" id="UP000657592"/>
    </source>
</evidence>
<accession>A0A917IHE4</accession>
<evidence type="ECO:0000256" key="10">
    <source>
        <dbReference type="ARBA" id="ARBA00022977"/>
    </source>
</evidence>
<comment type="cofactor">
    <cofactor evidence="2 11">
        <name>Mg(2+)</name>
        <dbReference type="ChEBI" id="CHEBI:18420"/>
    </cofactor>
</comment>
<reference evidence="13" key="2">
    <citation type="submission" date="2020-09" db="EMBL/GenBank/DDBJ databases">
        <authorList>
            <person name="Sun Q."/>
            <person name="Zhou Y."/>
        </authorList>
    </citation>
    <scope>NUCLEOTIDE SEQUENCE</scope>
    <source>
        <strain evidence="13">CGMCC 1.15794</strain>
    </source>
</reference>
<sequence length="301" mass="29441">MSLMGDAYPRTDEDRADAGGTAEAAGPAGVPDAAAVHARLRESAPMVQCVTNAVVTNFTANVLLATGAAPVMADVPGEAGECARLASALLINLGTPSGEQREAMREAAQAARAAGTPWVLDPVGVGSLSLRSAFARELLTFGPAVIRGNASEVLALAGAGRGGRGVDSTDDVEGTGDAAMALSGATGAVVAVSGPVDLITDGARVVRVPGGSPLLTRVTGGGCALGAVVAAAVAAARGLASPDSSLAGAVAAHALYAVSSERAALAADGPGTFAVRFLDEIARVEPAALRGRARAGETGAQ</sequence>
<evidence type="ECO:0000256" key="6">
    <source>
        <dbReference type="ARBA" id="ARBA00022741"/>
    </source>
</evidence>
<dbReference type="InterPro" id="IPR029056">
    <property type="entry name" value="Ribokinase-like"/>
</dbReference>
<comment type="caution">
    <text evidence="13">The sequence shown here is derived from an EMBL/GenBank/DDBJ whole genome shotgun (WGS) entry which is preliminary data.</text>
</comment>
<dbReference type="Gene3D" id="3.40.1190.20">
    <property type="match status" value="1"/>
</dbReference>
<dbReference type="GO" id="GO:0000287">
    <property type="term" value="F:magnesium ion binding"/>
    <property type="evidence" value="ECO:0007669"/>
    <property type="project" value="UniProtKB-UniRule"/>
</dbReference>
<keyword evidence="9 11" id="KW-0460">Magnesium</keyword>
<gene>
    <name evidence="11 13" type="primary">thiM</name>
    <name evidence="13" type="ORF">GCM10010921_28070</name>
</gene>
<protein>
    <recommendedName>
        <fullName evidence="11">Hydroxyethylthiazole kinase</fullName>
        <ecNumber evidence="11">2.7.1.50</ecNumber>
    </recommendedName>
    <alternativeName>
        <fullName evidence="11">4-methyl-5-beta-hydroxyethylthiazole kinase</fullName>
        <shortName evidence="11">TH kinase</shortName>
        <shortName evidence="11">Thz kinase</shortName>
    </alternativeName>
</protein>
<comment type="catalytic activity">
    <reaction evidence="1 11">
        <text>5-(2-hydroxyethyl)-4-methylthiazole + ATP = 4-methyl-5-(2-phosphooxyethyl)-thiazole + ADP + H(+)</text>
        <dbReference type="Rhea" id="RHEA:24212"/>
        <dbReference type="ChEBI" id="CHEBI:15378"/>
        <dbReference type="ChEBI" id="CHEBI:17957"/>
        <dbReference type="ChEBI" id="CHEBI:30616"/>
        <dbReference type="ChEBI" id="CHEBI:58296"/>
        <dbReference type="ChEBI" id="CHEBI:456216"/>
        <dbReference type="EC" id="2.7.1.50"/>
    </reaction>
</comment>
<evidence type="ECO:0000256" key="7">
    <source>
        <dbReference type="ARBA" id="ARBA00022777"/>
    </source>
</evidence>
<dbReference type="GO" id="GO:0004417">
    <property type="term" value="F:hydroxyethylthiazole kinase activity"/>
    <property type="evidence" value="ECO:0007669"/>
    <property type="project" value="UniProtKB-UniRule"/>
</dbReference>
<comment type="similarity">
    <text evidence="11">Belongs to the Thz kinase family.</text>
</comment>
<evidence type="ECO:0000256" key="12">
    <source>
        <dbReference type="SAM" id="MobiDB-lite"/>
    </source>
</evidence>
<dbReference type="HAMAP" id="MF_00228">
    <property type="entry name" value="Thz_kinase"/>
    <property type="match status" value="1"/>
</dbReference>
<proteinExistence type="inferred from homology"/>
<dbReference type="GO" id="GO:0005524">
    <property type="term" value="F:ATP binding"/>
    <property type="evidence" value="ECO:0007669"/>
    <property type="project" value="UniProtKB-UniRule"/>
</dbReference>
<evidence type="ECO:0000256" key="9">
    <source>
        <dbReference type="ARBA" id="ARBA00022842"/>
    </source>
</evidence>
<dbReference type="GO" id="GO:0009228">
    <property type="term" value="P:thiamine biosynthetic process"/>
    <property type="evidence" value="ECO:0007669"/>
    <property type="project" value="UniProtKB-KW"/>
</dbReference>
<dbReference type="CDD" id="cd01170">
    <property type="entry name" value="THZ_kinase"/>
    <property type="match status" value="1"/>
</dbReference>
<keyword evidence="7 11" id="KW-0418">Kinase</keyword>
<name>A0A917IHE4_9MICO</name>
<feature type="compositionally biased region" description="Low complexity" evidence="12">
    <location>
        <begin position="18"/>
        <end position="29"/>
    </location>
</feature>
<evidence type="ECO:0000256" key="4">
    <source>
        <dbReference type="ARBA" id="ARBA00022679"/>
    </source>
</evidence>
<keyword evidence="8 11" id="KW-0067">ATP-binding</keyword>
<reference evidence="13" key="1">
    <citation type="journal article" date="2014" name="Int. J. Syst. Evol. Microbiol.">
        <title>Complete genome sequence of Corynebacterium casei LMG S-19264T (=DSM 44701T), isolated from a smear-ripened cheese.</title>
        <authorList>
            <consortium name="US DOE Joint Genome Institute (JGI-PGF)"/>
            <person name="Walter F."/>
            <person name="Albersmeier A."/>
            <person name="Kalinowski J."/>
            <person name="Ruckert C."/>
        </authorList>
    </citation>
    <scope>NUCLEOTIDE SEQUENCE</scope>
    <source>
        <strain evidence="13">CGMCC 1.15794</strain>
    </source>
</reference>
<dbReference type="EC" id="2.7.1.50" evidence="11"/>
<feature type="region of interest" description="Disordered" evidence="12">
    <location>
        <begin position="1"/>
        <end position="29"/>
    </location>
</feature>
<evidence type="ECO:0000256" key="8">
    <source>
        <dbReference type="ARBA" id="ARBA00022840"/>
    </source>
</evidence>
<dbReference type="PRINTS" id="PR01099">
    <property type="entry name" value="HYETHTZKNASE"/>
</dbReference>
<evidence type="ECO:0000256" key="2">
    <source>
        <dbReference type="ARBA" id="ARBA00001946"/>
    </source>
</evidence>
<keyword evidence="5 11" id="KW-0479">Metal-binding</keyword>
<dbReference type="EMBL" id="BMJY01000018">
    <property type="protein sequence ID" value="GGH49767.1"/>
    <property type="molecule type" value="Genomic_DNA"/>
</dbReference>
<evidence type="ECO:0000256" key="11">
    <source>
        <dbReference type="HAMAP-Rule" id="MF_00228"/>
    </source>
</evidence>
<keyword evidence="6 11" id="KW-0547">Nucleotide-binding</keyword>